<dbReference type="KEGG" id="lcic:INQ41_02750"/>
<reference evidence="3 4" key="1">
    <citation type="submission" date="2020-10" db="EMBL/GenBank/DDBJ databases">
        <title>complete genome sequencing of Lysobacter sp. H21R20.</title>
        <authorList>
            <person name="Bae J.-W."/>
            <person name="Lee S.-Y."/>
        </authorList>
    </citation>
    <scope>NUCLEOTIDE SEQUENCE [LARGE SCALE GENOMIC DNA]</scope>
    <source>
        <strain evidence="3 4">H21R20</strain>
    </source>
</reference>
<proteinExistence type="predicted"/>
<keyword evidence="1" id="KW-0732">Signal</keyword>
<keyword evidence="4" id="KW-1185">Reference proteome</keyword>
<feature type="domain" description="DUF4124" evidence="2">
    <location>
        <begin position="23"/>
        <end position="50"/>
    </location>
</feature>
<protein>
    <submittedName>
        <fullName evidence="3">DUF4124 domain-containing protein</fullName>
    </submittedName>
</protein>
<dbReference type="RefSeq" id="WP_193986010.1">
    <property type="nucleotide sequence ID" value="NZ_CP063656.1"/>
</dbReference>
<feature type="signal peptide" evidence="1">
    <location>
        <begin position="1"/>
        <end position="30"/>
    </location>
</feature>
<feature type="chain" id="PRO_5032788556" evidence="1">
    <location>
        <begin position="31"/>
        <end position="197"/>
    </location>
</feature>
<evidence type="ECO:0000256" key="1">
    <source>
        <dbReference type="SAM" id="SignalP"/>
    </source>
</evidence>
<evidence type="ECO:0000259" key="2">
    <source>
        <dbReference type="Pfam" id="PF13511"/>
    </source>
</evidence>
<dbReference type="Pfam" id="PF13511">
    <property type="entry name" value="DUF4124"/>
    <property type="match status" value="1"/>
</dbReference>
<dbReference type="EMBL" id="CP063656">
    <property type="protein sequence ID" value="QOW19993.1"/>
    <property type="molecule type" value="Genomic_DNA"/>
</dbReference>
<dbReference type="AlphaFoldDB" id="A0A7S6UGQ6"/>
<accession>A0A7S6UGQ6</accession>
<evidence type="ECO:0000313" key="4">
    <source>
        <dbReference type="Proteomes" id="UP000594059"/>
    </source>
</evidence>
<gene>
    <name evidence="3" type="ORF">INQ41_02750</name>
</gene>
<evidence type="ECO:0000313" key="3">
    <source>
        <dbReference type="EMBL" id="QOW19993.1"/>
    </source>
</evidence>
<name>A0A7S6UGQ6_9GAMM</name>
<dbReference type="Proteomes" id="UP000594059">
    <property type="component" value="Chromosome"/>
</dbReference>
<dbReference type="InterPro" id="IPR025392">
    <property type="entry name" value="DUF4124"/>
</dbReference>
<organism evidence="3 4">
    <name type="scientific">Novilysobacter ciconiae</name>
    <dbReference type="NCBI Taxonomy" id="2781022"/>
    <lineage>
        <taxon>Bacteria</taxon>
        <taxon>Pseudomonadati</taxon>
        <taxon>Pseudomonadota</taxon>
        <taxon>Gammaproteobacteria</taxon>
        <taxon>Lysobacterales</taxon>
        <taxon>Lysobacteraceae</taxon>
        <taxon>Novilysobacter</taxon>
    </lineage>
</organism>
<sequence>MSPAPTNLLRAALLASFLVTAGVAPRVVQAAIYRCQAPDGGMVYTDRPCSELGATPSPAGDLSIGQAGQRRRATPRFGCARNLPELVLRVANAINQQDTNQLAGVYHWAGMSGGQSVAILRRLDAVAHRPLAGIVQVGPQTMQSVDGVVSDEEYYAKRPISQTPVALRIEQSTGDGISPSNTVFGLQRHFGCWWIRG</sequence>